<dbReference type="PANTHER" id="PTHR46033:SF8">
    <property type="entry name" value="PROTEIN MAINTENANCE OF MERISTEMS-LIKE"/>
    <property type="match status" value="1"/>
</dbReference>
<reference evidence="2 3" key="1">
    <citation type="submission" date="2024-04" db="EMBL/GenBank/DDBJ databases">
        <authorList>
            <person name="Fracassetti M."/>
        </authorList>
    </citation>
    <scope>NUCLEOTIDE SEQUENCE [LARGE SCALE GENOMIC DNA]</scope>
</reference>
<evidence type="ECO:0000313" key="2">
    <source>
        <dbReference type="EMBL" id="CAL1402323.1"/>
    </source>
</evidence>
<evidence type="ECO:0000313" key="3">
    <source>
        <dbReference type="Proteomes" id="UP001497516"/>
    </source>
</evidence>
<accession>A0AAV2FXP9</accession>
<gene>
    <name evidence="2" type="ORF">LTRI10_LOCUS42331</name>
</gene>
<dbReference type="PANTHER" id="PTHR46033">
    <property type="entry name" value="PROTEIN MAIN-LIKE 2"/>
    <property type="match status" value="1"/>
</dbReference>
<dbReference type="InterPro" id="IPR044824">
    <property type="entry name" value="MAIN-like"/>
</dbReference>
<dbReference type="InterPro" id="IPR019557">
    <property type="entry name" value="AminoTfrase-like_pln_mobile"/>
</dbReference>
<protein>
    <recommendedName>
        <fullName evidence="1">Aminotransferase-like plant mobile domain-containing protein</fullName>
    </recommendedName>
</protein>
<proteinExistence type="predicted"/>
<dbReference type="GO" id="GO:0010073">
    <property type="term" value="P:meristem maintenance"/>
    <property type="evidence" value="ECO:0007669"/>
    <property type="project" value="InterPro"/>
</dbReference>
<evidence type="ECO:0000259" key="1">
    <source>
        <dbReference type="Pfam" id="PF10536"/>
    </source>
</evidence>
<organism evidence="2 3">
    <name type="scientific">Linum trigynum</name>
    <dbReference type="NCBI Taxonomy" id="586398"/>
    <lineage>
        <taxon>Eukaryota</taxon>
        <taxon>Viridiplantae</taxon>
        <taxon>Streptophyta</taxon>
        <taxon>Embryophyta</taxon>
        <taxon>Tracheophyta</taxon>
        <taxon>Spermatophyta</taxon>
        <taxon>Magnoliopsida</taxon>
        <taxon>eudicotyledons</taxon>
        <taxon>Gunneridae</taxon>
        <taxon>Pentapetalae</taxon>
        <taxon>rosids</taxon>
        <taxon>fabids</taxon>
        <taxon>Malpighiales</taxon>
        <taxon>Linaceae</taxon>
        <taxon>Linum</taxon>
    </lineage>
</organism>
<feature type="domain" description="Aminotransferase-like plant mobile" evidence="1">
    <location>
        <begin position="2"/>
        <end position="136"/>
    </location>
</feature>
<keyword evidence="3" id="KW-1185">Reference proteome</keyword>
<dbReference type="Pfam" id="PF10536">
    <property type="entry name" value="PMD"/>
    <property type="match status" value="1"/>
</dbReference>
<dbReference type="AlphaFoldDB" id="A0AAV2FXP9"/>
<sequence length="243" mass="28550">MFILQLWAWEHLPMFAPQDPREFWGPDEELCALANPRYGVNYQVTWDPYPPQVIEIHRLRHPQDVQTWLCKVPLICWHMVEWHLPDRALRQYRMEQPIPASPPQGFKELHAIDLHHKSKNWIRKHEFYINIWENRATWAVQGLLETRPMGYHDGTWCGIQNSHLDGYQSKVLCVERWLMAWNMPSTLSRVLLSWTSGRHLSYGGFSITCSGVRESKGGMSSYTLQCLIRLDLLSLMMPPLCPS</sequence>
<dbReference type="Proteomes" id="UP001497516">
    <property type="component" value="Chromosome 7"/>
</dbReference>
<dbReference type="EMBL" id="OZ034820">
    <property type="protein sequence ID" value="CAL1402323.1"/>
    <property type="molecule type" value="Genomic_DNA"/>
</dbReference>
<name>A0AAV2FXP9_9ROSI</name>